<evidence type="ECO:0000256" key="11">
    <source>
        <dbReference type="SAM" id="SignalP"/>
    </source>
</evidence>
<dbReference type="PRINTS" id="PR00489">
    <property type="entry name" value="FRIZZLED"/>
</dbReference>
<feature type="domain" description="FZ" evidence="12">
    <location>
        <begin position="26"/>
        <end position="147"/>
    </location>
</feature>
<evidence type="ECO:0000313" key="14">
    <source>
        <dbReference type="EMBL" id="KAB7495042.1"/>
    </source>
</evidence>
<feature type="transmembrane region" description="Helical" evidence="10">
    <location>
        <begin position="297"/>
        <end position="321"/>
    </location>
</feature>
<dbReference type="Proteomes" id="UP000326759">
    <property type="component" value="Unassembled WGS sequence"/>
</dbReference>
<dbReference type="InterPro" id="IPR000539">
    <property type="entry name" value="Frizzled/Smoothened_7TM"/>
</dbReference>
<dbReference type="PROSITE" id="PS50261">
    <property type="entry name" value="G_PROTEIN_RECEP_F2_4"/>
    <property type="match status" value="1"/>
</dbReference>
<feature type="disulfide bond" evidence="9">
    <location>
        <begin position="31"/>
        <end position="92"/>
    </location>
</feature>
<dbReference type="PANTHER" id="PTHR11309:SF99">
    <property type="entry name" value="FRIZZLED-4"/>
    <property type="match status" value="1"/>
</dbReference>
<feature type="disulfide bond" evidence="9">
    <location>
        <begin position="76"/>
        <end position="114"/>
    </location>
</feature>
<evidence type="ECO:0000256" key="1">
    <source>
        <dbReference type="ARBA" id="ARBA00004141"/>
    </source>
</evidence>
<comment type="subcellular location">
    <subcellularLocation>
        <location evidence="1">Membrane</location>
        <topology evidence="1">Multi-pass membrane protein</topology>
    </subcellularLocation>
</comment>
<dbReference type="GO" id="GO:0035567">
    <property type="term" value="P:non-canonical Wnt signaling pathway"/>
    <property type="evidence" value="ECO:0007669"/>
    <property type="project" value="TreeGrafter"/>
</dbReference>
<dbReference type="InterPro" id="IPR036790">
    <property type="entry name" value="Frizzled_dom_sf"/>
</dbReference>
<dbReference type="InterPro" id="IPR020067">
    <property type="entry name" value="Frizzled_dom"/>
</dbReference>
<dbReference type="Pfam" id="PF01534">
    <property type="entry name" value="Frizzled"/>
    <property type="match status" value="1"/>
</dbReference>
<dbReference type="GO" id="GO:0016020">
    <property type="term" value="C:membrane"/>
    <property type="evidence" value="ECO:0007669"/>
    <property type="project" value="UniProtKB-SubCell"/>
</dbReference>
<accession>A0A5N5SMH1</accession>
<dbReference type="Gene3D" id="1.10.2000.10">
    <property type="entry name" value="Frizzled cysteine-rich domain"/>
    <property type="match status" value="1"/>
</dbReference>
<evidence type="ECO:0000256" key="7">
    <source>
        <dbReference type="ARBA" id="ARBA00023157"/>
    </source>
</evidence>
<gene>
    <name evidence="14" type="primary">Fzd4</name>
    <name evidence="14" type="ORF">Anas_06837</name>
</gene>
<feature type="disulfide bond" evidence="9">
    <location>
        <begin position="107"/>
        <end position="131"/>
    </location>
</feature>
<evidence type="ECO:0000256" key="4">
    <source>
        <dbReference type="ARBA" id="ARBA00022692"/>
    </source>
</evidence>
<feature type="domain" description="G-protein coupled receptors family 2 profile 2" evidence="13">
    <location>
        <begin position="207"/>
        <end position="364"/>
    </location>
</feature>
<sequence length="426" mass="47130">MVCFLMLVLYSFSFVILFYNAGAEEAEFKRCKPIPFEACKDVGYNYTALPNLVGIELENEAEYSLSTFKPLVKFGCSSQLQFLLCSLYAPMCTPQVPTLIGPCKSLCEGVRDRCSPVLRGFGFPWPAAFNCSSLPPENNERHMCMEGPTETVPLPPTLPPPPTPQHSRMRCSHLAHPQLYVYLNATGRCAPLCGADIMFSNEDKVFAAVWMSIWGVATFFVGLGALATLLLDASLFRYPDRAAVHICFCYALVAAGYLVRLGVGGGSVACRKDPELGISLLITEGALNTPCVAVFLLLYYFSLSAGAWWVIYCGCCLLRVWRNVTHEKFIQRSSVLHALGWGTPSVVTVACLVLRKVEADELTSRIHSFSYPGIQCCVQVFGDPGVMEIKRHLKVTEYLANANVKFFHIKSIESPKSENRYTGEEV</sequence>
<evidence type="ECO:0000256" key="5">
    <source>
        <dbReference type="ARBA" id="ARBA00022989"/>
    </source>
</evidence>
<feature type="disulfide bond" evidence="9">
    <location>
        <begin position="39"/>
        <end position="85"/>
    </location>
</feature>
<evidence type="ECO:0000256" key="6">
    <source>
        <dbReference type="ARBA" id="ARBA00023136"/>
    </source>
</evidence>
<dbReference type="GO" id="GO:0005615">
    <property type="term" value="C:extracellular space"/>
    <property type="evidence" value="ECO:0007669"/>
    <property type="project" value="TreeGrafter"/>
</dbReference>
<keyword evidence="6 10" id="KW-0472">Membrane</keyword>
<reference evidence="14 15" key="1">
    <citation type="journal article" date="2019" name="PLoS Biol.">
        <title>Sex chromosomes control vertical transmission of feminizing Wolbachia symbionts in an isopod.</title>
        <authorList>
            <person name="Becking T."/>
            <person name="Chebbi M.A."/>
            <person name="Giraud I."/>
            <person name="Moumen B."/>
            <person name="Laverre T."/>
            <person name="Caubet Y."/>
            <person name="Peccoud J."/>
            <person name="Gilbert C."/>
            <person name="Cordaux R."/>
        </authorList>
    </citation>
    <scope>NUCLEOTIDE SEQUENCE [LARGE SCALE GENOMIC DNA]</scope>
    <source>
        <strain evidence="14">ANa2</strain>
        <tissue evidence="14">Whole body excluding digestive tract and cuticle</tissue>
    </source>
</reference>
<protein>
    <submittedName>
        <fullName evidence="14">Frizzled-4</fullName>
    </submittedName>
</protein>
<dbReference type="SMART" id="SM00063">
    <property type="entry name" value="FRI"/>
    <property type="match status" value="1"/>
</dbReference>
<evidence type="ECO:0000256" key="9">
    <source>
        <dbReference type="PROSITE-ProRule" id="PRU00090"/>
    </source>
</evidence>
<dbReference type="InterPro" id="IPR017981">
    <property type="entry name" value="GPCR_2-like_7TM"/>
</dbReference>
<feature type="disulfide bond" evidence="9">
    <location>
        <begin position="103"/>
        <end position="144"/>
    </location>
</feature>
<evidence type="ECO:0000256" key="10">
    <source>
        <dbReference type="SAM" id="Phobius"/>
    </source>
</evidence>
<comment type="caution">
    <text evidence="14">The sequence shown here is derived from an EMBL/GenBank/DDBJ whole genome shotgun (WGS) entry which is preliminary data.</text>
</comment>
<keyword evidence="15" id="KW-1185">Reference proteome</keyword>
<dbReference type="GO" id="GO:0004888">
    <property type="term" value="F:transmembrane signaling receptor activity"/>
    <property type="evidence" value="ECO:0007669"/>
    <property type="project" value="InterPro"/>
</dbReference>
<keyword evidence="11" id="KW-0732">Signal</keyword>
<feature type="chain" id="PRO_5024406869" evidence="11">
    <location>
        <begin position="24"/>
        <end position="426"/>
    </location>
</feature>
<keyword evidence="8" id="KW-0675">Receptor</keyword>
<dbReference type="PANTHER" id="PTHR11309">
    <property type="entry name" value="FRIZZLED"/>
    <property type="match status" value="1"/>
</dbReference>
<dbReference type="SMART" id="SM01330">
    <property type="entry name" value="Frizzled"/>
    <property type="match status" value="1"/>
</dbReference>
<comment type="similarity">
    <text evidence="2">Belongs to the G-protein coupled receptor Fz/Smo family.</text>
</comment>
<feature type="signal peptide" evidence="11">
    <location>
        <begin position="1"/>
        <end position="23"/>
    </location>
</feature>
<dbReference type="GO" id="GO:0060070">
    <property type="term" value="P:canonical Wnt signaling pathway"/>
    <property type="evidence" value="ECO:0007669"/>
    <property type="project" value="TreeGrafter"/>
</dbReference>
<keyword evidence="3" id="KW-0217">Developmental protein</keyword>
<proteinExistence type="inferred from homology"/>
<name>A0A5N5SMH1_9CRUS</name>
<keyword evidence="4 10" id="KW-0812">Transmembrane</keyword>
<dbReference type="AlphaFoldDB" id="A0A5N5SMH1"/>
<evidence type="ECO:0000256" key="3">
    <source>
        <dbReference type="ARBA" id="ARBA00022473"/>
    </source>
</evidence>
<dbReference type="GO" id="GO:0017147">
    <property type="term" value="F:Wnt-protein binding"/>
    <property type="evidence" value="ECO:0007669"/>
    <property type="project" value="TreeGrafter"/>
</dbReference>
<dbReference type="SUPFAM" id="SSF63501">
    <property type="entry name" value="Frizzled cysteine-rich domain"/>
    <property type="match status" value="1"/>
</dbReference>
<dbReference type="PROSITE" id="PS50038">
    <property type="entry name" value="FZ"/>
    <property type="match status" value="1"/>
</dbReference>
<evidence type="ECO:0000259" key="12">
    <source>
        <dbReference type="PROSITE" id="PS50038"/>
    </source>
</evidence>
<dbReference type="Pfam" id="PF01392">
    <property type="entry name" value="Fz"/>
    <property type="match status" value="1"/>
</dbReference>
<dbReference type="InterPro" id="IPR015526">
    <property type="entry name" value="Frizzled/SFRP"/>
</dbReference>
<keyword evidence="5 10" id="KW-1133">Transmembrane helix</keyword>
<dbReference type="Gene3D" id="1.20.1070.10">
    <property type="entry name" value="Rhodopsin 7-helix transmembrane proteins"/>
    <property type="match status" value="1"/>
</dbReference>
<evidence type="ECO:0000313" key="15">
    <source>
        <dbReference type="Proteomes" id="UP000326759"/>
    </source>
</evidence>
<keyword evidence="7 9" id="KW-1015">Disulfide bond</keyword>
<dbReference type="OrthoDB" id="5959102at2759"/>
<evidence type="ECO:0000256" key="2">
    <source>
        <dbReference type="ARBA" id="ARBA00008077"/>
    </source>
</evidence>
<organism evidence="14 15">
    <name type="scientific">Armadillidium nasatum</name>
    <dbReference type="NCBI Taxonomy" id="96803"/>
    <lineage>
        <taxon>Eukaryota</taxon>
        <taxon>Metazoa</taxon>
        <taxon>Ecdysozoa</taxon>
        <taxon>Arthropoda</taxon>
        <taxon>Crustacea</taxon>
        <taxon>Multicrustacea</taxon>
        <taxon>Malacostraca</taxon>
        <taxon>Eumalacostraca</taxon>
        <taxon>Peracarida</taxon>
        <taxon>Isopoda</taxon>
        <taxon>Oniscidea</taxon>
        <taxon>Crinocheta</taxon>
        <taxon>Armadillidiidae</taxon>
        <taxon>Armadillidium</taxon>
    </lineage>
</organism>
<evidence type="ECO:0000256" key="8">
    <source>
        <dbReference type="ARBA" id="ARBA00023170"/>
    </source>
</evidence>
<evidence type="ECO:0000259" key="13">
    <source>
        <dbReference type="PROSITE" id="PS50261"/>
    </source>
</evidence>
<feature type="transmembrane region" description="Helical" evidence="10">
    <location>
        <begin position="242"/>
        <end position="259"/>
    </location>
</feature>
<feature type="transmembrane region" description="Helical" evidence="10">
    <location>
        <begin position="207"/>
        <end position="230"/>
    </location>
</feature>
<dbReference type="EMBL" id="SEYY01023160">
    <property type="protein sequence ID" value="KAB7495042.1"/>
    <property type="molecule type" value="Genomic_DNA"/>
</dbReference>